<protein>
    <submittedName>
        <fullName evidence="1">Nitroreductase</fullName>
    </submittedName>
</protein>
<dbReference type="Proteomes" id="UP000580910">
    <property type="component" value="Unassembled WGS sequence"/>
</dbReference>
<dbReference type="InterPro" id="IPR050627">
    <property type="entry name" value="Nitroreductase/BluB"/>
</dbReference>
<dbReference type="RefSeq" id="WP_182538240.1">
    <property type="nucleotide sequence ID" value="NZ_JACGXA010000001.1"/>
</dbReference>
<organism evidence="1 2">
    <name type="scientific">Nocardioides ginsengisegetis</name>
    <dbReference type="NCBI Taxonomy" id="661491"/>
    <lineage>
        <taxon>Bacteria</taxon>
        <taxon>Bacillati</taxon>
        <taxon>Actinomycetota</taxon>
        <taxon>Actinomycetes</taxon>
        <taxon>Propionibacteriales</taxon>
        <taxon>Nocardioidaceae</taxon>
        <taxon>Nocardioides</taxon>
    </lineage>
</organism>
<reference evidence="1 2" key="1">
    <citation type="submission" date="2020-07" db="EMBL/GenBank/DDBJ databases">
        <title>Sequencing the genomes of 1000 actinobacteria strains.</title>
        <authorList>
            <person name="Klenk H.-P."/>
        </authorList>
    </citation>
    <scope>NUCLEOTIDE SEQUENCE [LARGE SCALE GENOMIC DNA]</scope>
    <source>
        <strain evidence="1 2">DSM 21349</strain>
    </source>
</reference>
<dbReference type="SUPFAM" id="SSF55469">
    <property type="entry name" value="FMN-dependent nitroreductase-like"/>
    <property type="match status" value="2"/>
</dbReference>
<dbReference type="NCBIfam" id="NF047509">
    <property type="entry name" value="Rv3131_FMN_oxido"/>
    <property type="match status" value="1"/>
</dbReference>
<dbReference type="PANTHER" id="PTHR23026:SF123">
    <property type="entry name" value="NAD(P)H NITROREDUCTASE RV3131-RELATED"/>
    <property type="match status" value="1"/>
</dbReference>
<name>A0A7W3IZ71_9ACTN</name>
<dbReference type="Gene3D" id="3.40.109.10">
    <property type="entry name" value="NADH Oxidase"/>
    <property type="match status" value="1"/>
</dbReference>
<dbReference type="EMBL" id="JACGXA010000001">
    <property type="protein sequence ID" value="MBA8803315.1"/>
    <property type="molecule type" value="Genomic_DNA"/>
</dbReference>
<dbReference type="PANTHER" id="PTHR23026">
    <property type="entry name" value="NADPH NITROREDUCTASE"/>
    <property type="match status" value="1"/>
</dbReference>
<proteinExistence type="predicted"/>
<comment type="caution">
    <text evidence="1">The sequence shown here is derived from an EMBL/GenBank/DDBJ whole genome shotgun (WGS) entry which is preliminary data.</text>
</comment>
<dbReference type="InterPro" id="IPR000415">
    <property type="entry name" value="Nitroreductase-like"/>
</dbReference>
<evidence type="ECO:0000313" key="1">
    <source>
        <dbReference type="EMBL" id="MBA8803315.1"/>
    </source>
</evidence>
<dbReference type="AlphaFoldDB" id="A0A7W3IZ71"/>
<dbReference type="GO" id="GO:0016491">
    <property type="term" value="F:oxidoreductase activity"/>
    <property type="evidence" value="ECO:0007669"/>
    <property type="project" value="InterPro"/>
</dbReference>
<gene>
    <name evidence="1" type="ORF">FB382_001606</name>
</gene>
<keyword evidence="2" id="KW-1185">Reference proteome</keyword>
<evidence type="ECO:0000313" key="2">
    <source>
        <dbReference type="Proteomes" id="UP000580910"/>
    </source>
</evidence>
<accession>A0A7W3IZ71</accession>
<sequence>MTFPDAATVRELVRLACRAPSVHNTQPWQWEATDQDLRLHVAPDRQLARTDPDGRDLAVSCGAALHQLVVAAAGHGWAAAVARLPEPARPQHLATVTFATRPPDLRDLQLLQALEDRRTDRRQVSSWAVPPARLDELAGIAARFGVVVTAAPGGTTGLVPRLLRQAMEVQDADGARRDELLSWVHPFFDREGIPVSNLLTAAAAAAGEATRFPPGSLSDPYVERADPAPAWLVLSTASDDRLSWLRVGEALDAIWLACTVVGLSVVPFSQPIEVARTRADLAHHVLEDDSCPQLLLRVGWPTPTNEPVPLTPRRPLEEVLDHG</sequence>